<dbReference type="GO" id="GO:0003677">
    <property type="term" value="F:DNA binding"/>
    <property type="evidence" value="ECO:0007669"/>
    <property type="project" value="InterPro"/>
</dbReference>
<dbReference type="InterPro" id="IPR001387">
    <property type="entry name" value="Cro/C1-type_HTH"/>
</dbReference>
<dbReference type="PROSITE" id="PS50943">
    <property type="entry name" value="HTH_CROC1"/>
    <property type="match status" value="1"/>
</dbReference>
<organism evidence="2 3">
    <name type="scientific">Couchioplanes caeruleus subsp. caeruleus</name>
    <dbReference type="NCBI Taxonomy" id="56427"/>
    <lineage>
        <taxon>Bacteria</taxon>
        <taxon>Bacillati</taxon>
        <taxon>Actinomycetota</taxon>
        <taxon>Actinomycetes</taxon>
        <taxon>Micromonosporales</taxon>
        <taxon>Micromonosporaceae</taxon>
        <taxon>Couchioplanes</taxon>
    </lineage>
</organism>
<proteinExistence type="predicted"/>
<dbReference type="RefSeq" id="WP_071806658.1">
    <property type="nucleotide sequence ID" value="NZ_MEIA01000198.1"/>
</dbReference>
<dbReference type="EMBL" id="MEIA01000198">
    <property type="protein sequence ID" value="OJF12759.1"/>
    <property type="molecule type" value="Genomic_DNA"/>
</dbReference>
<evidence type="ECO:0000313" key="3">
    <source>
        <dbReference type="Proteomes" id="UP000182486"/>
    </source>
</evidence>
<accession>A0A1K0FIS5</accession>
<name>A0A1K0FIS5_9ACTN</name>
<evidence type="ECO:0000259" key="1">
    <source>
        <dbReference type="PROSITE" id="PS50943"/>
    </source>
</evidence>
<keyword evidence="3" id="KW-1185">Reference proteome</keyword>
<feature type="domain" description="HTH cro/C1-type" evidence="1">
    <location>
        <begin position="51"/>
        <end position="86"/>
    </location>
</feature>
<dbReference type="InterPro" id="IPR010982">
    <property type="entry name" value="Lambda_DNA-bd_dom_sf"/>
</dbReference>
<dbReference type="Proteomes" id="UP000182486">
    <property type="component" value="Unassembled WGS sequence"/>
</dbReference>
<reference evidence="2 3" key="1">
    <citation type="submission" date="2016-09" db="EMBL/GenBank/DDBJ databases">
        <title>Couchioplanes caeruleus draft genome sequence.</title>
        <authorList>
            <person name="Sheehan J."/>
            <person name="Caffrey P."/>
        </authorList>
    </citation>
    <scope>NUCLEOTIDE SEQUENCE [LARGE SCALE GENOMIC DNA]</scope>
    <source>
        <strain evidence="2 3">DSM 43634</strain>
    </source>
</reference>
<dbReference type="AlphaFoldDB" id="A0A1K0FIS5"/>
<gene>
    <name evidence="2" type="ORF">BG844_18890</name>
</gene>
<dbReference type="Gene3D" id="1.10.260.40">
    <property type="entry name" value="lambda repressor-like DNA-binding domains"/>
    <property type="match status" value="1"/>
</dbReference>
<evidence type="ECO:0000313" key="2">
    <source>
        <dbReference type="EMBL" id="OJF12759.1"/>
    </source>
</evidence>
<sequence length="146" mass="16413">MAAEAEPPPRTLADKLRHLVATVHPPNRGPFSYREIAEEIRTRQQPGERAISHTQIADLCAGRSSNPQQRTLVLLAGFFKVPVAYFFDETVEQQQNQQMEMIAALRDTQAQQLALRLNGLSPKSINLVADLISRVREWEGLDDGPR</sequence>
<protein>
    <recommendedName>
        <fullName evidence="1">HTH cro/C1-type domain-containing protein</fullName>
    </recommendedName>
</protein>
<comment type="caution">
    <text evidence="2">The sequence shown here is derived from an EMBL/GenBank/DDBJ whole genome shotgun (WGS) entry which is preliminary data.</text>
</comment>